<dbReference type="Proteomes" id="UP001474421">
    <property type="component" value="Unassembled WGS sequence"/>
</dbReference>
<dbReference type="EMBL" id="JAOTOJ010000010">
    <property type="protein sequence ID" value="KAK9394964.1"/>
    <property type="molecule type" value="Genomic_DNA"/>
</dbReference>
<accession>A0AAW1AYV3</accession>
<keyword evidence="6" id="KW-1185">Reference proteome</keyword>
<dbReference type="Pfam" id="PF13181">
    <property type="entry name" value="TPR_8"/>
    <property type="match status" value="1"/>
</dbReference>
<sequence length="1058" mass="116244">MYRLRARLGLDRAGTDAARPKLQPPRVARVWWRIRDGAEGGVGGCNRHLRAHPGVMLHHLLVRLSGGRGGGSSLVLLLSSIVVAFSSCRGGHPSDTHPPSEEALDGQAGRLGALEDDPKQVHKGRNLQGGLARKGGRGGGPERSIVLQGHESSLGETKARQKAKGILTLRKDFRVNMELDSSNYTSLQGARRWSKPAPPPAKLGVISATAETFLLTSQKWRRRTDLGQGAKWRGEKEEADGAPEEDNRCIVQAPSSRCAEQGLVGIAATARAQTHNASRSPTASGFCIAPPERRGFRGRPRPWLPGRQQTRPPGLRAEFSSRFPERFGCPTGAAPPRSQPGPGALPQPRMSGRREERELQSFLQDVDEVAALIEGLKSSDPAIQEKAIADTEKRLGSISGKEGKKPKPKVDRTVINTQPSPGLPSQEETMNPESFLAALEKDAQERARRRKENEALANALKDQGNDAFSKGDYASAVQNYTEGLKKQKDMPALYTNRAQAYIKLRKYEKAISDCSWALRCDEKCTKALFHMGKAHQAKKQFQQARECYLKILEIDPQKEKLCKDCIHKIDLEEKKLCEEERAAEDFKSGKLTAVTVNEMLQKLSKPDQDLLYYAGGIRLLTDLVQACTEQTLFRMNGGFSVISDNKVIEQVLGAKISSPAELELVRSLLLLWQAVCKGNEENQRLLLTHPDVNAQLPGLLCSEAPEVQEQCMALLSLFAETEHGRILLVRHLNTTKWLQTLISLVKVADSRAASAMNLLTHLILEENFKIQCRIKLSTEALPIFTQLLSSSKPLKETVLSQCIALMGDLCSDVVIRMQMTENQECWQACLSFVNQCWTENSVARYPECLHAVLGLMMNLSLEPNSVIEELAEEICDTCMSLFNSPDGRIITRAVGLLSHVLPTSLVALEEAVRQDVVRKAIRFLKAGGQTTTGYAMKVLAICAKNSRLALTQIVKLDKKCSLLLKLLSWPNEGVAGNAAFCLEKCLEVPGTATNLLDTDVVRILLRVTTGRAQRASVQDNAAIALGKLCAADARHTSRLRELNGMAALSASVRKMQGC</sequence>
<dbReference type="InterPro" id="IPR019734">
    <property type="entry name" value="TPR_rpt"/>
</dbReference>
<evidence type="ECO:0000256" key="2">
    <source>
        <dbReference type="ARBA" id="ARBA00022803"/>
    </source>
</evidence>
<dbReference type="PROSITE" id="PS50005">
    <property type="entry name" value="TPR"/>
    <property type="match status" value="1"/>
</dbReference>
<dbReference type="SMART" id="SM00028">
    <property type="entry name" value="TPR"/>
    <property type="match status" value="3"/>
</dbReference>
<evidence type="ECO:0000313" key="6">
    <source>
        <dbReference type="Proteomes" id="UP001474421"/>
    </source>
</evidence>
<dbReference type="Pfam" id="PF07719">
    <property type="entry name" value="TPR_2"/>
    <property type="match status" value="1"/>
</dbReference>
<evidence type="ECO:0000313" key="5">
    <source>
        <dbReference type="EMBL" id="KAK9394964.1"/>
    </source>
</evidence>
<feature type="region of interest" description="Disordered" evidence="4">
    <location>
        <begin position="113"/>
        <end position="159"/>
    </location>
</feature>
<dbReference type="SUPFAM" id="SSF48452">
    <property type="entry name" value="TPR-like"/>
    <property type="match status" value="1"/>
</dbReference>
<feature type="compositionally biased region" description="Basic and acidic residues" evidence="4">
    <location>
        <begin position="393"/>
        <end position="412"/>
    </location>
</feature>
<dbReference type="GO" id="GO:0005813">
    <property type="term" value="C:centrosome"/>
    <property type="evidence" value="ECO:0007669"/>
    <property type="project" value="TreeGrafter"/>
</dbReference>
<evidence type="ECO:0000256" key="3">
    <source>
        <dbReference type="PROSITE-ProRule" id="PRU00339"/>
    </source>
</evidence>
<dbReference type="InterPro" id="IPR011989">
    <property type="entry name" value="ARM-like"/>
</dbReference>
<feature type="region of interest" description="Disordered" evidence="4">
    <location>
        <begin position="226"/>
        <end position="246"/>
    </location>
</feature>
<dbReference type="GO" id="GO:0070286">
    <property type="term" value="P:axonemal dynein complex assembly"/>
    <property type="evidence" value="ECO:0007669"/>
    <property type="project" value="TreeGrafter"/>
</dbReference>
<feature type="compositionally biased region" description="Polar residues" evidence="4">
    <location>
        <begin position="274"/>
        <end position="283"/>
    </location>
</feature>
<protein>
    <submittedName>
        <fullName evidence="5">Tetratricopeptide repeat protein 12</fullName>
    </submittedName>
</protein>
<dbReference type="Gene3D" id="1.25.40.10">
    <property type="entry name" value="Tetratricopeptide repeat domain"/>
    <property type="match status" value="1"/>
</dbReference>
<dbReference type="SUPFAM" id="SSF48371">
    <property type="entry name" value="ARM repeat"/>
    <property type="match status" value="1"/>
</dbReference>
<dbReference type="InterPro" id="IPR016024">
    <property type="entry name" value="ARM-type_fold"/>
</dbReference>
<keyword evidence="2 3" id="KW-0802">TPR repeat</keyword>
<dbReference type="InterPro" id="IPR013105">
    <property type="entry name" value="TPR_2"/>
</dbReference>
<name>A0AAW1AYV3_CROAD</name>
<gene>
    <name evidence="5" type="ORF">NXF25_014310</name>
</gene>
<dbReference type="Gene3D" id="1.25.10.10">
    <property type="entry name" value="Leucine-rich Repeat Variant"/>
    <property type="match status" value="2"/>
</dbReference>
<evidence type="ECO:0000256" key="1">
    <source>
        <dbReference type="ARBA" id="ARBA00022737"/>
    </source>
</evidence>
<dbReference type="InterPro" id="IPR043195">
    <property type="entry name" value="TTC12"/>
</dbReference>
<dbReference type="PANTHER" id="PTHR46540:SF1">
    <property type="entry name" value="TETRATRICOPEPTIDE REPEAT PROTEIN 12"/>
    <property type="match status" value="1"/>
</dbReference>
<comment type="caution">
    <text evidence="5">The sequence shown here is derived from an EMBL/GenBank/DDBJ whole genome shotgun (WGS) entry which is preliminary data.</text>
</comment>
<organism evidence="5 6">
    <name type="scientific">Crotalus adamanteus</name>
    <name type="common">Eastern diamondback rattlesnake</name>
    <dbReference type="NCBI Taxonomy" id="8729"/>
    <lineage>
        <taxon>Eukaryota</taxon>
        <taxon>Metazoa</taxon>
        <taxon>Chordata</taxon>
        <taxon>Craniata</taxon>
        <taxon>Vertebrata</taxon>
        <taxon>Euteleostomi</taxon>
        <taxon>Lepidosauria</taxon>
        <taxon>Squamata</taxon>
        <taxon>Bifurcata</taxon>
        <taxon>Unidentata</taxon>
        <taxon>Episquamata</taxon>
        <taxon>Toxicofera</taxon>
        <taxon>Serpentes</taxon>
        <taxon>Colubroidea</taxon>
        <taxon>Viperidae</taxon>
        <taxon>Crotalinae</taxon>
        <taxon>Crotalus</taxon>
    </lineage>
</organism>
<dbReference type="PANTHER" id="PTHR46540">
    <property type="entry name" value="TETRATRICOPEPTIDE REPEAT PROTEIN 12"/>
    <property type="match status" value="1"/>
</dbReference>
<dbReference type="GO" id="GO:0007288">
    <property type="term" value="P:sperm axoneme assembly"/>
    <property type="evidence" value="ECO:0007669"/>
    <property type="project" value="TreeGrafter"/>
</dbReference>
<feature type="repeat" description="TPR" evidence="3">
    <location>
        <begin position="525"/>
        <end position="558"/>
    </location>
</feature>
<proteinExistence type="predicted"/>
<feature type="region of interest" description="Disordered" evidence="4">
    <location>
        <begin position="274"/>
        <end position="315"/>
    </location>
</feature>
<dbReference type="InterPro" id="IPR011990">
    <property type="entry name" value="TPR-like_helical_dom_sf"/>
</dbReference>
<dbReference type="GO" id="GO:0005737">
    <property type="term" value="C:cytoplasm"/>
    <property type="evidence" value="ECO:0007669"/>
    <property type="project" value="TreeGrafter"/>
</dbReference>
<reference evidence="5 6" key="1">
    <citation type="journal article" date="2024" name="Proc. Natl. Acad. Sci. U.S.A.">
        <title>The genetic regulatory architecture and epigenomic basis for age-related changes in rattlesnake venom.</title>
        <authorList>
            <person name="Hogan M.P."/>
            <person name="Holding M.L."/>
            <person name="Nystrom G.S."/>
            <person name="Colston T.J."/>
            <person name="Bartlett D.A."/>
            <person name="Mason A.J."/>
            <person name="Ellsworth S.A."/>
            <person name="Rautsaw R.M."/>
            <person name="Lawrence K.C."/>
            <person name="Strickland J.L."/>
            <person name="He B."/>
            <person name="Fraser P."/>
            <person name="Margres M.J."/>
            <person name="Gilbert D.M."/>
            <person name="Gibbs H.L."/>
            <person name="Parkinson C.L."/>
            <person name="Rokyta D.R."/>
        </authorList>
    </citation>
    <scope>NUCLEOTIDE SEQUENCE [LARGE SCALE GENOMIC DNA]</scope>
    <source>
        <strain evidence="5">DRR0105</strain>
    </source>
</reference>
<evidence type="ECO:0000256" key="4">
    <source>
        <dbReference type="SAM" id="MobiDB-lite"/>
    </source>
</evidence>
<dbReference type="AlphaFoldDB" id="A0AAW1AYV3"/>
<keyword evidence="1" id="KW-0677">Repeat</keyword>
<feature type="region of interest" description="Disordered" evidence="4">
    <location>
        <begin position="393"/>
        <end position="430"/>
    </location>
</feature>
<feature type="region of interest" description="Disordered" evidence="4">
    <location>
        <begin position="328"/>
        <end position="359"/>
    </location>
</feature>